<evidence type="ECO:0000313" key="3">
    <source>
        <dbReference type="Proteomes" id="UP000321814"/>
    </source>
</evidence>
<sequence length="129" mass="14439">MTSLFKLPGELFKMYVIGTVLLAGDKWGRYSDHVAMSQIGVFFGVLTLPISIFLSKEFMGTVSYMPIFMIILSCGLTFFSRKIVSDVFLMKKSGFVGVNKKTVLWVSHIIYASVSIICILASVEIMDLY</sequence>
<dbReference type="AlphaFoldDB" id="A0A5C8M4G1"/>
<comment type="caution">
    <text evidence="2">The sequence shown here is derived from an EMBL/GenBank/DDBJ whole genome shotgun (WGS) entry which is preliminary data.</text>
</comment>
<organism evidence="2 3">
    <name type="scientific">Rheinheimera tangshanensis</name>
    <dbReference type="NCBI Taxonomy" id="400153"/>
    <lineage>
        <taxon>Bacteria</taxon>
        <taxon>Pseudomonadati</taxon>
        <taxon>Pseudomonadota</taxon>
        <taxon>Gammaproteobacteria</taxon>
        <taxon>Chromatiales</taxon>
        <taxon>Chromatiaceae</taxon>
        <taxon>Rheinheimera</taxon>
    </lineage>
</organism>
<feature type="transmembrane region" description="Helical" evidence="1">
    <location>
        <begin position="61"/>
        <end position="81"/>
    </location>
</feature>
<evidence type="ECO:0000313" key="2">
    <source>
        <dbReference type="EMBL" id="TXK83355.1"/>
    </source>
</evidence>
<dbReference type="EMBL" id="VRLR01000001">
    <property type="protein sequence ID" value="TXK83355.1"/>
    <property type="molecule type" value="Genomic_DNA"/>
</dbReference>
<accession>A0A5C8M4G1</accession>
<feature type="transmembrane region" description="Helical" evidence="1">
    <location>
        <begin position="35"/>
        <end position="55"/>
    </location>
</feature>
<gene>
    <name evidence="2" type="ORF">FU839_03530</name>
</gene>
<protein>
    <submittedName>
        <fullName evidence="2">Uncharacterized protein</fullName>
    </submittedName>
</protein>
<keyword evidence="3" id="KW-1185">Reference proteome</keyword>
<keyword evidence="1" id="KW-0472">Membrane</keyword>
<feature type="transmembrane region" description="Helical" evidence="1">
    <location>
        <begin position="102"/>
        <end position="123"/>
    </location>
</feature>
<dbReference type="RefSeq" id="WP_147903186.1">
    <property type="nucleotide sequence ID" value="NZ_BAAAGC010000002.1"/>
</dbReference>
<dbReference type="Proteomes" id="UP000321814">
    <property type="component" value="Unassembled WGS sequence"/>
</dbReference>
<keyword evidence="1" id="KW-0812">Transmembrane</keyword>
<evidence type="ECO:0000256" key="1">
    <source>
        <dbReference type="SAM" id="Phobius"/>
    </source>
</evidence>
<name>A0A5C8M4G1_9GAMM</name>
<keyword evidence="1" id="KW-1133">Transmembrane helix</keyword>
<reference evidence="2 3" key="1">
    <citation type="submission" date="2019-08" db="EMBL/GenBank/DDBJ databases">
        <title>Draft genome analysis of Rheinheimera tangshanensis isolated from the roots of fresh rice plants (Oryza sativa).</title>
        <authorList>
            <person name="Yu Q."/>
            <person name="Qi Y."/>
            <person name="Zhang H."/>
            <person name="Pu J."/>
        </authorList>
    </citation>
    <scope>NUCLEOTIDE SEQUENCE [LARGE SCALE GENOMIC DNA]</scope>
    <source>
        <strain evidence="2 3">JA3-B52</strain>
    </source>
</reference>
<proteinExistence type="predicted"/>